<dbReference type="Gene3D" id="2.30.29.30">
    <property type="entry name" value="Pleckstrin-homology domain (PH domain)/Phosphotyrosine-binding domain (PTB)"/>
    <property type="match status" value="2"/>
</dbReference>
<dbReference type="InterPro" id="IPR055230">
    <property type="entry name" value="PH_Tiam1/2"/>
</dbReference>
<evidence type="ECO:0000256" key="3">
    <source>
        <dbReference type="SAM" id="MobiDB-lite"/>
    </source>
</evidence>
<dbReference type="PROSITE" id="PS50106">
    <property type="entry name" value="PDZ"/>
    <property type="match status" value="1"/>
</dbReference>
<dbReference type="GO" id="GO:0007264">
    <property type="term" value="P:small GTPase-mediated signal transduction"/>
    <property type="evidence" value="ECO:0007669"/>
    <property type="project" value="InterPro"/>
</dbReference>
<dbReference type="InterPro" id="IPR011993">
    <property type="entry name" value="PH-like_dom_sf"/>
</dbReference>
<keyword evidence="1" id="KW-0344">Guanine-nucleotide releasing factor</keyword>
<evidence type="ECO:0000313" key="9">
    <source>
        <dbReference type="Proteomes" id="UP000053268"/>
    </source>
</evidence>
<dbReference type="CDD" id="cd01230">
    <property type="entry name" value="PH1_Tiam1_2"/>
    <property type="match status" value="1"/>
</dbReference>
<dbReference type="Proteomes" id="UP000053268">
    <property type="component" value="Unassembled WGS sequence"/>
</dbReference>
<dbReference type="InterPro" id="IPR035899">
    <property type="entry name" value="DBL_dom_sf"/>
</dbReference>
<dbReference type="Gene3D" id="1.20.900.10">
    <property type="entry name" value="Dbl homology (DH) domain"/>
    <property type="match status" value="1"/>
</dbReference>
<feature type="compositionally biased region" description="Basic residues" evidence="3">
    <location>
        <begin position="155"/>
        <end position="172"/>
    </location>
</feature>
<evidence type="ECO:0000259" key="5">
    <source>
        <dbReference type="PROSITE" id="PS50010"/>
    </source>
</evidence>
<feature type="domain" description="RBD" evidence="7">
    <location>
        <begin position="626"/>
        <end position="693"/>
    </location>
</feature>
<accession>A0A194PX05</accession>
<dbReference type="STRING" id="66420.A0A194PX05"/>
<feature type="region of interest" description="Disordered" evidence="3">
    <location>
        <begin position="598"/>
        <end position="629"/>
    </location>
</feature>
<name>A0A194PX05_PAPXU</name>
<dbReference type="Pfam" id="PF02196">
    <property type="entry name" value="RBD"/>
    <property type="match status" value="1"/>
</dbReference>
<feature type="compositionally biased region" description="Low complexity" evidence="3">
    <location>
        <begin position="606"/>
        <end position="619"/>
    </location>
</feature>
<feature type="compositionally biased region" description="Low complexity" evidence="3">
    <location>
        <begin position="22"/>
        <end position="35"/>
    </location>
</feature>
<dbReference type="CDD" id="cd00136">
    <property type="entry name" value="PDZ_canonical"/>
    <property type="match status" value="1"/>
</dbReference>
<dbReference type="Pfam" id="PF00169">
    <property type="entry name" value="PH"/>
    <property type="match status" value="1"/>
</dbReference>
<organism evidence="8 9">
    <name type="scientific">Papilio xuthus</name>
    <name type="common">Asian swallowtail butterfly</name>
    <dbReference type="NCBI Taxonomy" id="66420"/>
    <lineage>
        <taxon>Eukaryota</taxon>
        <taxon>Metazoa</taxon>
        <taxon>Ecdysozoa</taxon>
        <taxon>Arthropoda</taxon>
        <taxon>Hexapoda</taxon>
        <taxon>Insecta</taxon>
        <taxon>Pterygota</taxon>
        <taxon>Neoptera</taxon>
        <taxon>Endopterygota</taxon>
        <taxon>Lepidoptera</taxon>
        <taxon>Glossata</taxon>
        <taxon>Ditrysia</taxon>
        <taxon>Papilionoidea</taxon>
        <taxon>Papilionidae</taxon>
        <taxon>Papilioninae</taxon>
        <taxon>Papilio</taxon>
    </lineage>
</organism>
<feature type="domain" description="PDZ" evidence="6">
    <location>
        <begin position="709"/>
        <end position="798"/>
    </location>
</feature>
<dbReference type="PROSITE" id="PS00741">
    <property type="entry name" value="DH_1"/>
    <property type="match status" value="1"/>
</dbReference>
<feature type="compositionally biased region" description="Low complexity" evidence="3">
    <location>
        <begin position="1483"/>
        <end position="1494"/>
    </location>
</feature>
<dbReference type="Pfam" id="PF18385">
    <property type="entry name" value="Tiam_CC_Ex"/>
    <property type="match status" value="1"/>
</dbReference>
<dbReference type="InterPro" id="IPR001331">
    <property type="entry name" value="GDS_CDC24_CS"/>
</dbReference>
<dbReference type="FunFam" id="2.30.29.30:FF:000337">
    <property type="entry name" value="Protein still life, isoform SIF type"/>
    <property type="match status" value="1"/>
</dbReference>
<feature type="region of interest" description="Disordered" evidence="3">
    <location>
        <begin position="892"/>
        <end position="914"/>
    </location>
</feature>
<dbReference type="Pfam" id="PF23014">
    <property type="entry name" value="PH_Tiam1"/>
    <property type="match status" value="1"/>
</dbReference>
<feature type="compositionally biased region" description="Polar residues" evidence="3">
    <location>
        <begin position="1450"/>
        <end position="1465"/>
    </location>
</feature>
<dbReference type="InterPro" id="IPR003116">
    <property type="entry name" value="RBD_dom"/>
</dbReference>
<dbReference type="SUPFAM" id="SSF48065">
    <property type="entry name" value="DBL homology domain (DH-domain)"/>
    <property type="match status" value="1"/>
</dbReference>
<evidence type="ECO:0000259" key="6">
    <source>
        <dbReference type="PROSITE" id="PS50106"/>
    </source>
</evidence>
<feature type="compositionally biased region" description="Basic and acidic residues" evidence="3">
    <location>
        <begin position="1302"/>
        <end position="1312"/>
    </location>
</feature>
<keyword evidence="9" id="KW-1185">Reference proteome</keyword>
<feature type="domain" description="PH" evidence="4">
    <location>
        <begin position="348"/>
        <end position="461"/>
    </location>
</feature>
<dbReference type="CDD" id="cd00160">
    <property type="entry name" value="RhoGEF"/>
    <property type="match status" value="1"/>
</dbReference>
<dbReference type="SMART" id="SM00325">
    <property type="entry name" value="RhoGEF"/>
    <property type="match status" value="1"/>
</dbReference>
<feature type="domain" description="DH" evidence="5">
    <location>
        <begin position="923"/>
        <end position="1117"/>
    </location>
</feature>
<dbReference type="PANTHER" id="PTHR46001">
    <property type="entry name" value="TIAM (MAMMALIAN TUMOR INVASION AND METASTASIS FACTOR) HOMOLOG"/>
    <property type="match status" value="1"/>
</dbReference>
<feature type="compositionally biased region" description="Low complexity" evidence="3">
    <location>
        <begin position="1434"/>
        <end position="1449"/>
    </location>
</feature>
<dbReference type="PROSITE" id="PS50003">
    <property type="entry name" value="PH_DOMAIN"/>
    <property type="match status" value="1"/>
</dbReference>
<protein>
    <submittedName>
        <fullName evidence="8">Protein still life, isoforms C/SIF type 2</fullName>
    </submittedName>
</protein>
<dbReference type="PROSITE" id="PS50898">
    <property type="entry name" value="RBD"/>
    <property type="match status" value="1"/>
</dbReference>
<dbReference type="InterPro" id="IPR001849">
    <property type="entry name" value="PH_domain"/>
</dbReference>
<dbReference type="GO" id="GO:0005085">
    <property type="term" value="F:guanyl-nucleotide exchange factor activity"/>
    <property type="evidence" value="ECO:0007669"/>
    <property type="project" value="UniProtKB-KW"/>
</dbReference>
<dbReference type="InterPro" id="IPR040655">
    <property type="entry name" value="TIAM1_CC-Ex"/>
</dbReference>
<dbReference type="InterPro" id="IPR000219">
    <property type="entry name" value="DH_dom"/>
</dbReference>
<feature type="region of interest" description="Disordered" evidence="3">
    <location>
        <begin position="1"/>
        <end position="35"/>
    </location>
</feature>
<dbReference type="Pfam" id="PF00621">
    <property type="entry name" value="RhoGEF"/>
    <property type="match status" value="1"/>
</dbReference>
<feature type="region of interest" description="Disordered" evidence="3">
    <location>
        <begin position="1283"/>
        <end position="1523"/>
    </location>
</feature>
<dbReference type="FunFam" id="2.30.29.30:FF:000065">
    <property type="entry name" value="T cell lymphoma invasion and metastasis 1"/>
    <property type="match status" value="1"/>
</dbReference>
<dbReference type="SUPFAM" id="SSF50156">
    <property type="entry name" value="PDZ domain-like"/>
    <property type="match status" value="1"/>
</dbReference>
<gene>
    <name evidence="8" type="ORF">RR46_11007</name>
</gene>
<dbReference type="Gene3D" id="2.30.42.10">
    <property type="match status" value="1"/>
</dbReference>
<proteinExistence type="predicted"/>
<sequence>MVETHRAPAPRCARAPEPRGKPAPASAPPSLAGSGTLLHLRRRRHKTVHFGENLLMQVCADRAHLAALGARVPDISFCHKAHTGLRKGDARFCCVAHHCCLAAGALATLASTASTGPIARPKPRRERSGDSHSSGGETTERGDGGSGAAACDTKRKTRHHHHHHHHHHHKVHNCPYHDIAPPPEEEPEEKPVVPKKTVSPYLYIPSKLEPNVQQLFSFIESVLSAWAAEEGLTSTGEYSEPDERIVRRRKLNKYKKRTDVLNIRRIVYEVSILHGAKLLGNVRFRHYHWKGTSQTCNEAFLRKISDDDRMSLTTAVSDEEEAGESAMNSPYKGKQTGAAAASFNCTGAVRKAGFLSVKKWLLRKKHQIELARKRGWKGYWVCLKGTTLLFYPCDSREGRSVEAAPKHLIIVDGAIMQPIPEHPKRDYIFCLSTAFGDAYLFQAPCQVELENWVNSIHSACAAAFARHRGKTGTLHLLQEEIYRLEKAIESDHKLKQMADLQQSVVSDPETRAQLAVQMLQWEENLERLHCEQFRLRCYMASLQSGELPNPKSLLTHVSRGTKSTLNKLGVFTVSSFHAFICARSPSLLNNLLAGRGATKRRAPNLSRSNSGSSRRSMQMSREESEAAVRVSLPEGTTATVGVREGMSVEEFLVAACARRSLNALEHFVRVKKRRDMEDHNYFVPHRSDLIETYLHTHEVVEVCAKILYQVELQRNTLEQMWGFSVEAELIENAERQDELCCYVSRVEDKSVAMQNGIIKGDEIMVINGAIVSDLDMMYLESVLQEELSLVMMMRSSRTEPPELSGVMRAATDDIIDSLVCPPPPSEPPVISDDMISGLIVPAPAWSKELYSPETDAHGGDSASTGPPKVSSRTNSFEIENLLKSAEQVTGWCRSPADTRRGSPTGSLASAAATPSRHLSDADKLRKVLLELVDTERAYVKHLNNLLENYLEPLKKETFLSNAEINALFGNIQEIVTFQRQFLQNLEEALEAEPNFHHFEFSNQFKNALFAVGNAFLYYVNHFKLYSSFCASHSKAQKVLHPNEGNQALQEFLAARNPKQQHSSTLESYLIKPIQRILKYPLLLQQLRNLTDVNSEEHLHLVEALKGMEKVAEHINEMQRIHEEYGAIFDHLFRQHQKSCKQPIDLSPGDLLYYGGVEWLNISDFLGKIKKGLELHAMCFVFKSAVVFLCKERLRQKKKLMGVSSKNNSNEVEIIRYQVLIPVTELQVRASSAKDMDSHFLWELIHLRSQLQRRSEKVYVLSNSTADFRNAFLKTIRQIIRESVRNMSLPSSRPAPTPPRAPHTIERDRDRSKHQVHVMQGSQTLGKTKKPKTSGQRLSAGNIEVGDLSRENSQDADEPPQDVSSDEPTFRTRSKTVNDSSDSSSKRTLPPPPPTTDTDRSTEQGSTEPGSKSEGEDEPPPPPAKRGLGRTPNHLTLSTTSTLSAGSTGSQARLIQSSHQPTQYQPTMVKELGSPVWKPREVAGEASPAAAAVAPTTLPRSQRPAPRAHHLSASRKSLAPDHRH</sequence>
<dbReference type="Gene3D" id="6.10.140.680">
    <property type="match status" value="1"/>
</dbReference>
<evidence type="ECO:0000256" key="1">
    <source>
        <dbReference type="ARBA" id="ARBA00022658"/>
    </source>
</evidence>
<dbReference type="EMBL" id="KQ459586">
    <property type="protein sequence ID" value="KPI97886.1"/>
    <property type="molecule type" value="Genomic_DNA"/>
</dbReference>
<dbReference type="InterPro" id="IPR043537">
    <property type="entry name" value="Tiam1/Tiam2/Sif"/>
</dbReference>
<evidence type="ECO:0000259" key="7">
    <source>
        <dbReference type="PROSITE" id="PS50898"/>
    </source>
</evidence>
<dbReference type="InterPro" id="IPR036034">
    <property type="entry name" value="PDZ_sf"/>
</dbReference>
<dbReference type="SMART" id="SM00455">
    <property type="entry name" value="RBD"/>
    <property type="match status" value="1"/>
</dbReference>
<dbReference type="SMART" id="SM00233">
    <property type="entry name" value="PH"/>
    <property type="match status" value="2"/>
</dbReference>
<dbReference type="SMART" id="SM00228">
    <property type="entry name" value="PDZ"/>
    <property type="match status" value="1"/>
</dbReference>
<keyword evidence="2" id="KW-0677">Repeat</keyword>
<dbReference type="PANTHER" id="PTHR46001:SF3">
    <property type="entry name" value="PROTEIN STILL LIFE, ISOFORM SIF TYPE 1"/>
    <property type="match status" value="1"/>
</dbReference>
<feature type="region of interest" description="Disordered" evidence="3">
    <location>
        <begin position="850"/>
        <end position="873"/>
    </location>
</feature>
<dbReference type="CDD" id="cd01255">
    <property type="entry name" value="PH2_Tiam1_2"/>
    <property type="match status" value="1"/>
</dbReference>
<dbReference type="PROSITE" id="PS50010">
    <property type="entry name" value="DH_2"/>
    <property type="match status" value="1"/>
</dbReference>
<evidence type="ECO:0000313" key="8">
    <source>
        <dbReference type="EMBL" id="KPI97886.1"/>
    </source>
</evidence>
<evidence type="ECO:0000256" key="2">
    <source>
        <dbReference type="ARBA" id="ARBA00022737"/>
    </source>
</evidence>
<feature type="region of interest" description="Disordered" evidence="3">
    <location>
        <begin position="115"/>
        <end position="193"/>
    </location>
</feature>
<dbReference type="InterPro" id="IPR001478">
    <property type="entry name" value="PDZ"/>
</dbReference>
<dbReference type="SUPFAM" id="SSF50729">
    <property type="entry name" value="PH domain-like"/>
    <property type="match status" value="2"/>
</dbReference>
<evidence type="ECO:0000259" key="4">
    <source>
        <dbReference type="PROSITE" id="PS50003"/>
    </source>
</evidence>
<reference evidence="8 9" key="1">
    <citation type="journal article" date="2015" name="Nat. Commun.">
        <title>Outbred genome sequencing and CRISPR/Cas9 gene editing in butterflies.</title>
        <authorList>
            <person name="Li X."/>
            <person name="Fan D."/>
            <person name="Zhang W."/>
            <person name="Liu G."/>
            <person name="Zhang L."/>
            <person name="Zhao L."/>
            <person name="Fang X."/>
            <person name="Chen L."/>
            <person name="Dong Y."/>
            <person name="Chen Y."/>
            <person name="Ding Y."/>
            <person name="Zhao R."/>
            <person name="Feng M."/>
            <person name="Zhu Y."/>
            <person name="Feng Y."/>
            <person name="Jiang X."/>
            <person name="Zhu D."/>
            <person name="Xiang H."/>
            <person name="Feng X."/>
            <person name="Li S."/>
            <person name="Wang J."/>
            <person name="Zhang G."/>
            <person name="Kronforst M.R."/>
            <person name="Wang W."/>
        </authorList>
    </citation>
    <scope>NUCLEOTIDE SEQUENCE [LARGE SCALE GENOMIC DNA]</scope>
    <source>
        <strain evidence="8">Ya'a_city_454_Px</strain>
        <tissue evidence="8">Whole body</tissue>
    </source>
</reference>
<feature type="compositionally biased region" description="Low complexity" evidence="3">
    <location>
        <begin position="1378"/>
        <end position="1387"/>
    </location>
</feature>